<gene>
    <name evidence="1" type="ORF">EC9_52470</name>
</gene>
<dbReference type="EMBL" id="CP036261">
    <property type="protein sequence ID" value="QDS91028.1"/>
    <property type="molecule type" value="Genomic_DNA"/>
</dbReference>
<evidence type="ECO:0000313" key="1">
    <source>
        <dbReference type="EMBL" id="QDS91028.1"/>
    </source>
</evidence>
<dbReference type="Proteomes" id="UP000319557">
    <property type="component" value="Chromosome"/>
</dbReference>
<sequence>MMKRLLCKNLAPRMLTVAWGKLKVLSLLGVVSGSMFCSVGFADPTETDVTASLDVHQACQHSGQLAAACAQIDNLLTPRMPLYQQAIATPEKLPINELGPVYAKAMQLQRYAALLVINAEPAGVDYQLRAQSHLKTVRDAFEAARTTERGKRQSDQARQRLEQQMPAIQKLGKELESLAARSQWSVAEAKYQAGIDSLYPLLGWLTGSSTRKYVQPLAITSKIDAALRPVRIEAAKQQLTAAIQAVAPDVGSLATDMETAVREVGDSGTCTIGGKTLSGPEAILVLVNRWHAMSVACARCRAIEWAAMTTGLRFPTPAGYGDARGETEDPGGRWLVAIDETRAYMHASLAQLIEADAKRVSAGEALALYRNYIDAIAQASQQLPPKDRYLIFDAALDSLVAKTGDAAATISGERAASRELLRWRGRVADAEAGRRQNEFVPLARAFRKQTAEEGGYRGFVPPIGTPQHSPRLRAALTETMPESATRLLGQNVSTAAARPFTIEGVQFVSRYDGEAFATVKASVDLEPFAESLRQDLRLSPDQAPWSWDAIAALNSTHGRAGGYGQHFAAVGGPIRAIRIRSMITGIAANPAIGNHLDCGEVPVRGAMDDFELGRVMLECEVEAQWVQHEYFVADVPKQ</sequence>
<organism evidence="1 2">
    <name type="scientific">Rosistilla ulvae</name>
    <dbReference type="NCBI Taxonomy" id="1930277"/>
    <lineage>
        <taxon>Bacteria</taxon>
        <taxon>Pseudomonadati</taxon>
        <taxon>Planctomycetota</taxon>
        <taxon>Planctomycetia</taxon>
        <taxon>Pirellulales</taxon>
        <taxon>Pirellulaceae</taxon>
        <taxon>Rosistilla</taxon>
    </lineage>
</organism>
<reference evidence="1 2" key="1">
    <citation type="submission" date="2019-02" db="EMBL/GenBank/DDBJ databases">
        <title>Deep-cultivation of Planctomycetes and their phenomic and genomic characterization uncovers novel biology.</title>
        <authorList>
            <person name="Wiegand S."/>
            <person name="Jogler M."/>
            <person name="Boedeker C."/>
            <person name="Pinto D."/>
            <person name="Vollmers J."/>
            <person name="Rivas-Marin E."/>
            <person name="Kohn T."/>
            <person name="Peeters S.H."/>
            <person name="Heuer A."/>
            <person name="Rast P."/>
            <person name="Oberbeckmann S."/>
            <person name="Bunk B."/>
            <person name="Jeske O."/>
            <person name="Meyerdierks A."/>
            <person name="Storesund J.E."/>
            <person name="Kallscheuer N."/>
            <person name="Luecker S."/>
            <person name="Lage O.M."/>
            <person name="Pohl T."/>
            <person name="Merkel B.J."/>
            <person name="Hornburger P."/>
            <person name="Mueller R.-W."/>
            <person name="Bruemmer F."/>
            <person name="Labrenz M."/>
            <person name="Spormann A.M."/>
            <person name="Op den Camp H."/>
            <person name="Overmann J."/>
            <person name="Amann R."/>
            <person name="Jetten M.S.M."/>
            <person name="Mascher T."/>
            <person name="Medema M.H."/>
            <person name="Devos D.P."/>
            <person name="Kaster A.-K."/>
            <person name="Ovreas L."/>
            <person name="Rohde M."/>
            <person name="Galperin M.Y."/>
            <person name="Jogler C."/>
        </authorList>
    </citation>
    <scope>NUCLEOTIDE SEQUENCE [LARGE SCALE GENOMIC DNA]</scope>
    <source>
        <strain evidence="1 2">EC9</strain>
    </source>
</reference>
<dbReference type="RefSeq" id="WP_145348730.1">
    <property type="nucleotide sequence ID" value="NZ_CP036261.1"/>
</dbReference>
<name>A0A517M802_9BACT</name>
<dbReference type="KEGG" id="ruv:EC9_52470"/>
<dbReference type="OrthoDB" id="258139at2"/>
<keyword evidence="2" id="KW-1185">Reference proteome</keyword>
<proteinExistence type="predicted"/>
<evidence type="ECO:0000313" key="2">
    <source>
        <dbReference type="Proteomes" id="UP000319557"/>
    </source>
</evidence>
<protein>
    <submittedName>
        <fullName evidence="1">Uncharacterized protein</fullName>
    </submittedName>
</protein>
<accession>A0A517M802</accession>
<dbReference type="AlphaFoldDB" id="A0A517M802"/>